<protein>
    <submittedName>
        <fullName evidence="2">Helix-turn-helix domain-containing protein</fullName>
    </submittedName>
</protein>
<accession>A0ABW1A1S4</accession>
<name>A0ABW1A1S4_9ACTN</name>
<dbReference type="RefSeq" id="WP_378284612.1">
    <property type="nucleotide sequence ID" value="NZ_JBHSON010000037.1"/>
</dbReference>
<evidence type="ECO:0000313" key="3">
    <source>
        <dbReference type="Proteomes" id="UP001596074"/>
    </source>
</evidence>
<sequence>MTPAELRARNFLSVREAAEFFADDQPCDERTVRRAIEQGQIPAVKVGTKTLIPVAPLLAMVQAPPPAPAEAPATVPTADAVTAAREILHGALRALDALTGYHGQDHGPLAEGGTAGQAADAGGPDVPRLPFGGARAS</sequence>
<dbReference type="Proteomes" id="UP001596074">
    <property type="component" value="Unassembled WGS sequence"/>
</dbReference>
<feature type="region of interest" description="Disordered" evidence="1">
    <location>
        <begin position="101"/>
        <end position="137"/>
    </location>
</feature>
<keyword evidence="3" id="KW-1185">Reference proteome</keyword>
<gene>
    <name evidence="2" type="ORF">ACFPZN_25125</name>
</gene>
<proteinExistence type="predicted"/>
<evidence type="ECO:0000313" key="2">
    <source>
        <dbReference type="EMBL" id="MFC5748912.1"/>
    </source>
</evidence>
<reference evidence="3" key="1">
    <citation type="journal article" date="2019" name="Int. J. Syst. Evol. Microbiol.">
        <title>The Global Catalogue of Microorganisms (GCM) 10K type strain sequencing project: providing services to taxonomists for standard genome sequencing and annotation.</title>
        <authorList>
            <consortium name="The Broad Institute Genomics Platform"/>
            <consortium name="The Broad Institute Genome Sequencing Center for Infectious Disease"/>
            <person name="Wu L."/>
            <person name="Ma J."/>
        </authorList>
    </citation>
    <scope>NUCLEOTIDE SEQUENCE [LARGE SCALE GENOMIC DNA]</scope>
    <source>
        <strain evidence="3">KCTC 42087</strain>
    </source>
</reference>
<organism evidence="2 3">
    <name type="scientific">Actinomadura rugatobispora</name>
    <dbReference type="NCBI Taxonomy" id="1994"/>
    <lineage>
        <taxon>Bacteria</taxon>
        <taxon>Bacillati</taxon>
        <taxon>Actinomycetota</taxon>
        <taxon>Actinomycetes</taxon>
        <taxon>Streptosporangiales</taxon>
        <taxon>Thermomonosporaceae</taxon>
        <taxon>Actinomadura</taxon>
    </lineage>
</organism>
<evidence type="ECO:0000256" key="1">
    <source>
        <dbReference type="SAM" id="MobiDB-lite"/>
    </source>
</evidence>
<comment type="caution">
    <text evidence="2">The sequence shown here is derived from an EMBL/GenBank/DDBJ whole genome shotgun (WGS) entry which is preliminary data.</text>
</comment>
<dbReference type="EMBL" id="JBHSON010000037">
    <property type="protein sequence ID" value="MFC5748912.1"/>
    <property type="molecule type" value="Genomic_DNA"/>
</dbReference>